<proteinExistence type="predicted"/>
<evidence type="ECO:0000313" key="2">
    <source>
        <dbReference type="Proteomes" id="UP000054549"/>
    </source>
</evidence>
<organism evidence="1 2">
    <name type="scientific">Amanita muscaria (strain Koide BX008)</name>
    <dbReference type="NCBI Taxonomy" id="946122"/>
    <lineage>
        <taxon>Eukaryota</taxon>
        <taxon>Fungi</taxon>
        <taxon>Dikarya</taxon>
        <taxon>Basidiomycota</taxon>
        <taxon>Agaricomycotina</taxon>
        <taxon>Agaricomycetes</taxon>
        <taxon>Agaricomycetidae</taxon>
        <taxon>Agaricales</taxon>
        <taxon>Pluteineae</taxon>
        <taxon>Amanitaceae</taxon>
        <taxon>Amanita</taxon>
    </lineage>
</organism>
<name>A0A0C2X902_AMAMK</name>
<dbReference type="AlphaFoldDB" id="A0A0C2X902"/>
<gene>
    <name evidence="1" type="ORF">M378DRAFT_162184</name>
</gene>
<dbReference type="HOGENOM" id="CLU_3068140_0_0_1"/>
<accession>A0A0C2X902</accession>
<sequence length="53" mass="6188">MTSRNVLEPFHHSHNHLKYSSYEYNEELERRDTGLGIPIPYNVWIGKAESAEA</sequence>
<dbReference type="EMBL" id="KN818243">
    <property type="protein sequence ID" value="KIL65248.1"/>
    <property type="molecule type" value="Genomic_DNA"/>
</dbReference>
<protein>
    <submittedName>
        <fullName evidence="1">Uncharacterized protein</fullName>
    </submittedName>
</protein>
<keyword evidence="2" id="KW-1185">Reference proteome</keyword>
<reference evidence="1 2" key="1">
    <citation type="submission" date="2014-04" db="EMBL/GenBank/DDBJ databases">
        <title>Evolutionary Origins and Diversification of the Mycorrhizal Mutualists.</title>
        <authorList>
            <consortium name="DOE Joint Genome Institute"/>
            <consortium name="Mycorrhizal Genomics Consortium"/>
            <person name="Kohler A."/>
            <person name="Kuo A."/>
            <person name="Nagy L.G."/>
            <person name="Floudas D."/>
            <person name="Copeland A."/>
            <person name="Barry K.W."/>
            <person name="Cichocki N."/>
            <person name="Veneault-Fourrey C."/>
            <person name="LaButti K."/>
            <person name="Lindquist E.A."/>
            <person name="Lipzen A."/>
            <person name="Lundell T."/>
            <person name="Morin E."/>
            <person name="Murat C."/>
            <person name="Riley R."/>
            <person name="Ohm R."/>
            <person name="Sun H."/>
            <person name="Tunlid A."/>
            <person name="Henrissat B."/>
            <person name="Grigoriev I.V."/>
            <person name="Hibbett D.S."/>
            <person name="Martin F."/>
        </authorList>
    </citation>
    <scope>NUCLEOTIDE SEQUENCE [LARGE SCALE GENOMIC DNA]</scope>
    <source>
        <strain evidence="1 2">Koide BX008</strain>
    </source>
</reference>
<evidence type="ECO:0000313" key="1">
    <source>
        <dbReference type="EMBL" id="KIL65248.1"/>
    </source>
</evidence>
<dbReference type="InParanoid" id="A0A0C2X902"/>
<dbReference type="Proteomes" id="UP000054549">
    <property type="component" value="Unassembled WGS sequence"/>
</dbReference>